<accession>A0A6J7TBA3</accession>
<dbReference type="AlphaFoldDB" id="A0A6J7TBA3"/>
<name>A0A6J7TBA3_9ZZZZ</name>
<gene>
    <name evidence="2" type="ORF">UFOPK4275_00728</name>
</gene>
<dbReference type="SUPFAM" id="SSF88723">
    <property type="entry name" value="PIN domain-like"/>
    <property type="match status" value="1"/>
</dbReference>
<dbReference type="InterPro" id="IPR029060">
    <property type="entry name" value="PIN-like_dom_sf"/>
</dbReference>
<dbReference type="Gene3D" id="3.40.50.1010">
    <property type="entry name" value="5'-nuclease"/>
    <property type="match status" value="1"/>
</dbReference>
<evidence type="ECO:0000259" key="1">
    <source>
        <dbReference type="Pfam" id="PF01850"/>
    </source>
</evidence>
<evidence type="ECO:0000313" key="2">
    <source>
        <dbReference type="EMBL" id="CAB5049638.1"/>
    </source>
</evidence>
<protein>
    <submittedName>
        <fullName evidence="2">Unannotated protein</fullName>
    </submittedName>
</protein>
<sequence length="134" mass="14714">MTVFLDSSALLSVAIEGRGRQVVLDILESEADWCASALALSEALALIPRLSDEKILQDDVEDAVRLLWDRIHIVPVDQMCLDRAAMIAREQPVHINDAIHLAAADRLPRPLQFVTFDPAQIPVALSMGFDVVSS</sequence>
<organism evidence="2">
    <name type="scientific">freshwater metagenome</name>
    <dbReference type="NCBI Taxonomy" id="449393"/>
    <lineage>
        <taxon>unclassified sequences</taxon>
        <taxon>metagenomes</taxon>
        <taxon>ecological metagenomes</taxon>
    </lineage>
</organism>
<reference evidence="2" key="1">
    <citation type="submission" date="2020-05" db="EMBL/GenBank/DDBJ databases">
        <authorList>
            <person name="Chiriac C."/>
            <person name="Salcher M."/>
            <person name="Ghai R."/>
            <person name="Kavagutti S V."/>
        </authorList>
    </citation>
    <scope>NUCLEOTIDE SEQUENCE</scope>
</reference>
<dbReference type="EMBL" id="CAFBQJ010000116">
    <property type="protein sequence ID" value="CAB5049638.1"/>
    <property type="molecule type" value="Genomic_DNA"/>
</dbReference>
<proteinExistence type="predicted"/>
<dbReference type="Pfam" id="PF01850">
    <property type="entry name" value="PIN"/>
    <property type="match status" value="1"/>
</dbReference>
<dbReference type="InterPro" id="IPR002716">
    <property type="entry name" value="PIN_dom"/>
</dbReference>
<feature type="domain" description="PIN" evidence="1">
    <location>
        <begin position="3"/>
        <end position="117"/>
    </location>
</feature>